<evidence type="ECO:0000256" key="11">
    <source>
        <dbReference type="ARBA" id="ARBA00022694"/>
    </source>
</evidence>
<evidence type="ECO:0000256" key="9">
    <source>
        <dbReference type="ARBA" id="ARBA00022679"/>
    </source>
</evidence>
<comment type="function">
    <text evidence="1 15 17">Specifically methylates guanosine-37 in various tRNAs.</text>
</comment>
<evidence type="ECO:0000256" key="3">
    <source>
        <dbReference type="ARBA" id="ARBA00007630"/>
    </source>
</evidence>
<dbReference type="InterPro" id="IPR029026">
    <property type="entry name" value="tRNA_m1G_MTases_N"/>
</dbReference>
<comment type="subcellular location">
    <subcellularLocation>
        <location evidence="2 15 17">Cytoplasm</location>
    </subcellularLocation>
</comment>
<dbReference type="Proteomes" id="UP000714817">
    <property type="component" value="Unassembled WGS sequence"/>
</dbReference>
<dbReference type="GO" id="GO:0002939">
    <property type="term" value="P:tRNA N1-guanine methylation"/>
    <property type="evidence" value="ECO:0007669"/>
    <property type="project" value="TreeGrafter"/>
</dbReference>
<feature type="binding site" evidence="15 16">
    <location>
        <begin position="143"/>
        <end position="148"/>
    </location>
    <ligand>
        <name>S-adenosyl-L-methionine</name>
        <dbReference type="ChEBI" id="CHEBI:59789"/>
    </ligand>
</feature>
<dbReference type="PANTHER" id="PTHR46417:SF1">
    <property type="entry name" value="TRNA (GUANINE-N(1)-)-METHYLTRANSFERASE"/>
    <property type="match status" value="1"/>
</dbReference>
<reference evidence="19" key="2">
    <citation type="journal article" date="2021" name="Microbiome">
        <title>Successional dynamics and alternative stable states in a saline activated sludge microbial community over 9 years.</title>
        <authorList>
            <person name="Wang Y."/>
            <person name="Ye J."/>
            <person name="Ju F."/>
            <person name="Liu L."/>
            <person name="Boyd J.A."/>
            <person name="Deng Y."/>
            <person name="Parks D.H."/>
            <person name="Jiang X."/>
            <person name="Yin X."/>
            <person name="Woodcroft B.J."/>
            <person name="Tyson G.W."/>
            <person name="Hugenholtz P."/>
            <person name="Polz M.F."/>
            <person name="Zhang T."/>
        </authorList>
    </citation>
    <scope>NUCLEOTIDE SEQUENCE</scope>
    <source>
        <strain evidence="19">HKST-UBA80</strain>
    </source>
</reference>
<dbReference type="HAMAP" id="MF_00605">
    <property type="entry name" value="TrmD"/>
    <property type="match status" value="1"/>
</dbReference>
<dbReference type="GO" id="GO:0052906">
    <property type="term" value="F:tRNA (guanine(37)-N1)-methyltransferase activity"/>
    <property type="evidence" value="ECO:0007669"/>
    <property type="project" value="UniProtKB-UniRule"/>
</dbReference>
<protein>
    <recommendedName>
        <fullName evidence="6 15">tRNA (guanine-N(1)-)-methyltransferase</fullName>
        <ecNumber evidence="5 15">2.1.1.228</ecNumber>
    </recommendedName>
    <alternativeName>
        <fullName evidence="12 15">M1G-methyltransferase</fullName>
    </alternativeName>
    <alternativeName>
        <fullName evidence="13 15">tRNA [GM37] methyltransferase</fullName>
    </alternativeName>
</protein>
<gene>
    <name evidence="15 19" type="primary">trmD</name>
    <name evidence="19" type="ORF">KDA10_03530</name>
</gene>
<reference evidence="19" key="1">
    <citation type="submission" date="2020-04" db="EMBL/GenBank/DDBJ databases">
        <authorList>
            <person name="Zhang T."/>
        </authorList>
    </citation>
    <scope>NUCLEOTIDE SEQUENCE</scope>
    <source>
        <strain evidence="19">HKST-UBA80</strain>
    </source>
</reference>
<name>A0A955E1L0_UNCKA</name>
<sequence length="235" mass="26783">MINFDVITVFPELINSFLKVLPYKKAIERELIKVNSINLRDFPLDSYGTIDDKPYGGGIGMLLMIEPLFKAINKSIANYVPEEKNIIIVTSPQGETYNQKMARDLKNFNRITIVCGRYEGMDSRIFELNTILDKKVEIRAVSLGDFVLSGGELPALSIIESVSRLLPGVLEKEEAAEIESFTDDDMPEFPQYTRPQDFMGLKVPEVLLSGNHKEIEKWRKEASKKLHIKKTQQKE</sequence>
<dbReference type="EMBL" id="JAGQNY010000015">
    <property type="protein sequence ID" value="MCA9302400.1"/>
    <property type="molecule type" value="Genomic_DNA"/>
</dbReference>
<keyword evidence="10 15" id="KW-0949">S-adenosyl-L-methionine</keyword>
<evidence type="ECO:0000256" key="17">
    <source>
        <dbReference type="RuleBase" id="RU003464"/>
    </source>
</evidence>
<dbReference type="PANTHER" id="PTHR46417">
    <property type="entry name" value="TRNA (GUANINE-N(1)-)-METHYLTRANSFERASE"/>
    <property type="match status" value="1"/>
</dbReference>
<keyword evidence="8 15" id="KW-0489">Methyltransferase</keyword>
<dbReference type="InterPro" id="IPR016009">
    <property type="entry name" value="tRNA_MeTrfase_TRMD/TRM10"/>
</dbReference>
<evidence type="ECO:0000256" key="15">
    <source>
        <dbReference type="HAMAP-Rule" id="MF_00605"/>
    </source>
</evidence>
<keyword evidence="9 15" id="KW-0808">Transferase</keyword>
<feature type="domain" description="tRNA methyltransferase TRMD/TRM10-type" evidence="18">
    <location>
        <begin position="3"/>
        <end position="225"/>
    </location>
</feature>
<evidence type="ECO:0000256" key="1">
    <source>
        <dbReference type="ARBA" id="ARBA00002634"/>
    </source>
</evidence>
<evidence type="ECO:0000256" key="4">
    <source>
        <dbReference type="ARBA" id="ARBA00011738"/>
    </source>
</evidence>
<proteinExistence type="inferred from homology"/>
<organism evidence="19 20">
    <name type="scientific">candidate division WWE3 bacterium</name>
    <dbReference type="NCBI Taxonomy" id="2053526"/>
    <lineage>
        <taxon>Bacteria</taxon>
        <taxon>Katanobacteria</taxon>
    </lineage>
</organism>
<evidence type="ECO:0000256" key="5">
    <source>
        <dbReference type="ARBA" id="ARBA00012807"/>
    </source>
</evidence>
<dbReference type="SUPFAM" id="SSF75217">
    <property type="entry name" value="alpha/beta knot"/>
    <property type="match status" value="1"/>
</dbReference>
<evidence type="ECO:0000256" key="6">
    <source>
        <dbReference type="ARBA" id="ARBA00014679"/>
    </source>
</evidence>
<dbReference type="NCBIfam" id="TIGR00088">
    <property type="entry name" value="trmD"/>
    <property type="match status" value="1"/>
</dbReference>
<keyword evidence="7 15" id="KW-0963">Cytoplasm</keyword>
<dbReference type="NCBIfam" id="NF000648">
    <property type="entry name" value="PRK00026.1"/>
    <property type="match status" value="1"/>
</dbReference>
<dbReference type="Pfam" id="PF01746">
    <property type="entry name" value="tRNA_m1G_MT"/>
    <property type="match status" value="1"/>
</dbReference>
<evidence type="ECO:0000256" key="10">
    <source>
        <dbReference type="ARBA" id="ARBA00022691"/>
    </source>
</evidence>
<dbReference type="InterPro" id="IPR002649">
    <property type="entry name" value="tRNA_m1G_MeTrfase_TrmD"/>
</dbReference>
<keyword evidence="11 15" id="KW-0819">tRNA processing</keyword>
<dbReference type="InterPro" id="IPR023148">
    <property type="entry name" value="tRNA_m1G_MeTrfase_C_sf"/>
</dbReference>
<evidence type="ECO:0000256" key="8">
    <source>
        <dbReference type="ARBA" id="ARBA00022603"/>
    </source>
</evidence>
<dbReference type="Gene3D" id="1.10.1270.20">
    <property type="entry name" value="tRNA(m1g37)methyltransferase, domain 2"/>
    <property type="match status" value="1"/>
</dbReference>
<evidence type="ECO:0000313" key="19">
    <source>
        <dbReference type="EMBL" id="MCA9302400.1"/>
    </source>
</evidence>
<comment type="catalytic activity">
    <reaction evidence="14 15 17">
        <text>guanosine(37) in tRNA + S-adenosyl-L-methionine = N(1)-methylguanosine(37) in tRNA + S-adenosyl-L-homocysteine + H(+)</text>
        <dbReference type="Rhea" id="RHEA:36899"/>
        <dbReference type="Rhea" id="RHEA-COMP:10145"/>
        <dbReference type="Rhea" id="RHEA-COMP:10147"/>
        <dbReference type="ChEBI" id="CHEBI:15378"/>
        <dbReference type="ChEBI" id="CHEBI:57856"/>
        <dbReference type="ChEBI" id="CHEBI:59789"/>
        <dbReference type="ChEBI" id="CHEBI:73542"/>
        <dbReference type="ChEBI" id="CHEBI:74269"/>
        <dbReference type="EC" id="2.1.1.228"/>
    </reaction>
</comment>
<evidence type="ECO:0000256" key="2">
    <source>
        <dbReference type="ARBA" id="ARBA00004496"/>
    </source>
</evidence>
<evidence type="ECO:0000256" key="12">
    <source>
        <dbReference type="ARBA" id="ARBA00029736"/>
    </source>
</evidence>
<dbReference type="InterPro" id="IPR029028">
    <property type="entry name" value="Alpha/beta_knot_MTases"/>
</dbReference>
<feature type="binding site" evidence="15 16">
    <location>
        <position position="116"/>
    </location>
    <ligand>
        <name>S-adenosyl-L-methionine</name>
        <dbReference type="ChEBI" id="CHEBI:59789"/>
    </ligand>
</feature>
<evidence type="ECO:0000313" key="20">
    <source>
        <dbReference type="Proteomes" id="UP000714817"/>
    </source>
</evidence>
<dbReference type="Gene3D" id="3.40.1280.10">
    <property type="match status" value="1"/>
</dbReference>
<dbReference type="CDD" id="cd18080">
    <property type="entry name" value="TrmD-like"/>
    <property type="match status" value="1"/>
</dbReference>
<comment type="caution">
    <text evidence="19">The sequence shown here is derived from an EMBL/GenBank/DDBJ whole genome shotgun (WGS) entry which is preliminary data.</text>
</comment>
<dbReference type="EC" id="2.1.1.228" evidence="5 15"/>
<evidence type="ECO:0000256" key="13">
    <source>
        <dbReference type="ARBA" id="ARBA00033392"/>
    </source>
</evidence>
<dbReference type="PIRSF" id="PIRSF000386">
    <property type="entry name" value="tRNA_mtase"/>
    <property type="match status" value="1"/>
</dbReference>
<dbReference type="AlphaFoldDB" id="A0A955E1L0"/>
<dbReference type="GO" id="GO:0005829">
    <property type="term" value="C:cytosol"/>
    <property type="evidence" value="ECO:0007669"/>
    <property type="project" value="TreeGrafter"/>
</dbReference>
<evidence type="ECO:0000259" key="18">
    <source>
        <dbReference type="Pfam" id="PF01746"/>
    </source>
</evidence>
<accession>A0A955E1L0</accession>
<evidence type="ECO:0000256" key="14">
    <source>
        <dbReference type="ARBA" id="ARBA00047783"/>
    </source>
</evidence>
<comment type="subunit">
    <text evidence="4 15 17">Homodimer.</text>
</comment>
<evidence type="ECO:0000256" key="16">
    <source>
        <dbReference type="PIRSR" id="PIRSR000386-1"/>
    </source>
</evidence>
<evidence type="ECO:0000256" key="7">
    <source>
        <dbReference type="ARBA" id="ARBA00022490"/>
    </source>
</evidence>
<comment type="similarity">
    <text evidence="3 15 17">Belongs to the RNA methyltransferase TrmD family.</text>
</comment>